<dbReference type="AlphaFoldDB" id="A0AA87ZHT9"/>
<dbReference type="Proteomes" id="UP001187192">
    <property type="component" value="Unassembled WGS sequence"/>
</dbReference>
<evidence type="ECO:0000313" key="1">
    <source>
        <dbReference type="EMBL" id="GMN33514.1"/>
    </source>
</evidence>
<sequence>MQDMKAGFALTNPTVTRVDWSGTNVAEEVVILDEPEQTTIPEQSTIPEHNGTSLCGLGTTGVRGLPEQILSIGTSLRGPGTTKVRGLPEQTLSIGTSLRGLGTTKVRGLLEQTLRWVLLRHLLRLTRVFLRTDPSLALVGVKHWDLSPWSGEH</sequence>
<organism evidence="1 2">
    <name type="scientific">Ficus carica</name>
    <name type="common">Common fig</name>
    <dbReference type="NCBI Taxonomy" id="3494"/>
    <lineage>
        <taxon>Eukaryota</taxon>
        <taxon>Viridiplantae</taxon>
        <taxon>Streptophyta</taxon>
        <taxon>Embryophyta</taxon>
        <taxon>Tracheophyta</taxon>
        <taxon>Spermatophyta</taxon>
        <taxon>Magnoliopsida</taxon>
        <taxon>eudicotyledons</taxon>
        <taxon>Gunneridae</taxon>
        <taxon>Pentapetalae</taxon>
        <taxon>rosids</taxon>
        <taxon>fabids</taxon>
        <taxon>Rosales</taxon>
        <taxon>Moraceae</taxon>
        <taxon>Ficeae</taxon>
        <taxon>Ficus</taxon>
    </lineage>
</organism>
<dbReference type="EMBL" id="BTGU01003526">
    <property type="protein sequence ID" value="GMN33514.1"/>
    <property type="molecule type" value="Genomic_DNA"/>
</dbReference>
<accession>A0AA87ZHT9</accession>
<proteinExistence type="predicted"/>
<evidence type="ECO:0000313" key="2">
    <source>
        <dbReference type="Proteomes" id="UP001187192"/>
    </source>
</evidence>
<name>A0AA87ZHT9_FICCA</name>
<protein>
    <submittedName>
        <fullName evidence="1">Uncharacterized protein</fullName>
    </submittedName>
</protein>
<gene>
    <name evidence="1" type="ORF">TIFTF001_044805</name>
</gene>
<reference evidence="1" key="1">
    <citation type="submission" date="2023-07" db="EMBL/GenBank/DDBJ databases">
        <title>draft genome sequence of fig (Ficus carica).</title>
        <authorList>
            <person name="Takahashi T."/>
            <person name="Nishimura K."/>
        </authorList>
    </citation>
    <scope>NUCLEOTIDE SEQUENCE</scope>
</reference>
<keyword evidence="2" id="KW-1185">Reference proteome</keyword>
<comment type="caution">
    <text evidence="1">The sequence shown here is derived from an EMBL/GenBank/DDBJ whole genome shotgun (WGS) entry which is preliminary data.</text>
</comment>